<evidence type="ECO:0000256" key="3">
    <source>
        <dbReference type="ARBA" id="ARBA00023125"/>
    </source>
</evidence>
<dbReference type="InterPro" id="IPR006118">
    <property type="entry name" value="Recombinase_CS"/>
</dbReference>
<sequence length="215" mass="24284">MRKNRSADKRVYPASKDRFKKELVLLRVYGYVRVSTKGQAPGTSLDEQTAEILEKYPTAVIVREVASGASERPEFVKICEQLESGDTLAVCKLDRFCRTAKEGLGYVDYLRGKGVAVHILNMGVIDNSPMGRLMVTMLLAFAEFERSLIIERTQTGKAAARSRTGFRDGRPPKFTPEQIDHAIGLLETHSYKQVTKMTGISRSTLQRENRKRREQ</sequence>
<dbReference type="PROSITE" id="PS00397">
    <property type="entry name" value="RECOMBINASES_1"/>
    <property type="match status" value="1"/>
</dbReference>
<feature type="active site" description="O-(5'-phospho-DNA)-serine intermediate" evidence="5 6">
    <location>
        <position position="35"/>
    </location>
</feature>
<dbReference type="EMBL" id="JAGZGG010000057">
    <property type="protein sequence ID" value="MBS5333744.1"/>
    <property type="molecule type" value="Genomic_DNA"/>
</dbReference>
<dbReference type="SUPFAM" id="SSF46689">
    <property type="entry name" value="Homeodomain-like"/>
    <property type="match status" value="1"/>
</dbReference>
<dbReference type="InterPro" id="IPR040652">
    <property type="entry name" value="Cry35Ab1_HTH"/>
</dbReference>
<dbReference type="InterPro" id="IPR036162">
    <property type="entry name" value="Resolvase-like_N_sf"/>
</dbReference>
<name>A0A943DF80_9FIRM</name>
<evidence type="ECO:0000259" key="7">
    <source>
        <dbReference type="PROSITE" id="PS51736"/>
    </source>
</evidence>
<keyword evidence="3" id="KW-0238">DNA-binding</keyword>
<organism evidence="8 9">
    <name type="scientific">Subdoligranulum variabile</name>
    <dbReference type="NCBI Taxonomy" id="214851"/>
    <lineage>
        <taxon>Bacteria</taxon>
        <taxon>Bacillati</taxon>
        <taxon>Bacillota</taxon>
        <taxon>Clostridia</taxon>
        <taxon>Eubacteriales</taxon>
        <taxon>Oscillospiraceae</taxon>
        <taxon>Subdoligranulum</taxon>
    </lineage>
</organism>
<dbReference type="Gene3D" id="1.10.10.60">
    <property type="entry name" value="Homeodomain-like"/>
    <property type="match status" value="1"/>
</dbReference>
<dbReference type="PANTHER" id="PTHR30461">
    <property type="entry name" value="DNA-INVERTASE FROM LAMBDOID PROPHAGE"/>
    <property type="match status" value="1"/>
</dbReference>
<dbReference type="PANTHER" id="PTHR30461:SF2">
    <property type="entry name" value="SERINE RECOMBINASE PINE-RELATED"/>
    <property type="match status" value="1"/>
</dbReference>
<evidence type="ECO:0000313" key="9">
    <source>
        <dbReference type="Proteomes" id="UP000759273"/>
    </source>
</evidence>
<evidence type="ECO:0000256" key="1">
    <source>
        <dbReference type="ARBA" id="ARBA00009913"/>
    </source>
</evidence>
<dbReference type="AlphaFoldDB" id="A0A943DF80"/>
<dbReference type="InterPro" id="IPR050639">
    <property type="entry name" value="SSR_resolvase"/>
</dbReference>
<evidence type="ECO:0000256" key="2">
    <source>
        <dbReference type="ARBA" id="ARBA00022908"/>
    </source>
</evidence>
<reference evidence="8" key="1">
    <citation type="submission" date="2021-02" db="EMBL/GenBank/DDBJ databases">
        <title>Infant gut strain persistence is associated with maternal origin, phylogeny, and functional potential including surface adhesion and iron acquisition.</title>
        <authorList>
            <person name="Lou Y.C."/>
        </authorList>
    </citation>
    <scope>NUCLEOTIDE SEQUENCE</scope>
    <source>
        <strain evidence="8">L3_101_000M1_dasL3_101_000M1_concoct_87</strain>
    </source>
</reference>
<dbReference type="Pfam" id="PF00239">
    <property type="entry name" value="Resolvase"/>
    <property type="match status" value="1"/>
</dbReference>
<proteinExistence type="inferred from homology"/>
<gene>
    <name evidence="8" type="ORF">KHY36_14625</name>
</gene>
<dbReference type="SMART" id="SM00857">
    <property type="entry name" value="Resolvase"/>
    <property type="match status" value="1"/>
</dbReference>
<dbReference type="SUPFAM" id="SSF53041">
    <property type="entry name" value="Resolvase-like"/>
    <property type="match status" value="1"/>
</dbReference>
<dbReference type="CDD" id="cd03768">
    <property type="entry name" value="SR_ResInv"/>
    <property type="match status" value="1"/>
</dbReference>
<comment type="caution">
    <text evidence="8">The sequence shown here is derived from an EMBL/GenBank/DDBJ whole genome shotgun (WGS) entry which is preliminary data.</text>
</comment>
<evidence type="ECO:0000256" key="4">
    <source>
        <dbReference type="ARBA" id="ARBA00023172"/>
    </source>
</evidence>
<dbReference type="GO" id="GO:0015074">
    <property type="term" value="P:DNA integration"/>
    <property type="evidence" value="ECO:0007669"/>
    <property type="project" value="UniProtKB-KW"/>
</dbReference>
<evidence type="ECO:0000256" key="6">
    <source>
        <dbReference type="PROSITE-ProRule" id="PRU10137"/>
    </source>
</evidence>
<keyword evidence="4" id="KW-0233">DNA recombination</keyword>
<dbReference type="Gene3D" id="3.40.50.1390">
    <property type="entry name" value="Resolvase, N-terminal catalytic domain"/>
    <property type="match status" value="1"/>
</dbReference>
<dbReference type="GO" id="GO:0003677">
    <property type="term" value="F:DNA binding"/>
    <property type="evidence" value="ECO:0007669"/>
    <property type="project" value="UniProtKB-KW"/>
</dbReference>
<dbReference type="Pfam" id="PF18010">
    <property type="entry name" value="HTH_49"/>
    <property type="match status" value="1"/>
</dbReference>
<evidence type="ECO:0000313" key="8">
    <source>
        <dbReference type="EMBL" id="MBS5333744.1"/>
    </source>
</evidence>
<keyword evidence="2" id="KW-0229">DNA integration</keyword>
<feature type="domain" description="Resolvase/invertase-type recombinase catalytic" evidence="7">
    <location>
        <begin position="27"/>
        <end position="164"/>
    </location>
</feature>
<dbReference type="PROSITE" id="PS51736">
    <property type="entry name" value="RECOMBINASES_3"/>
    <property type="match status" value="1"/>
</dbReference>
<evidence type="ECO:0000256" key="5">
    <source>
        <dbReference type="PIRSR" id="PIRSR606118-50"/>
    </source>
</evidence>
<accession>A0A943DF80</accession>
<dbReference type="Proteomes" id="UP000759273">
    <property type="component" value="Unassembled WGS sequence"/>
</dbReference>
<protein>
    <submittedName>
        <fullName evidence="8">Recombinase family protein</fullName>
    </submittedName>
</protein>
<comment type="similarity">
    <text evidence="1">Belongs to the site-specific recombinase resolvase family.</text>
</comment>
<dbReference type="InterPro" id="IPR009057">
    <property type="entry name" value="Homeodomain-like_sf"/>
</dbReference>
<dbReference type="GO" id="GO:0000150">
    <property type="term" value="F:DNA strand exchange activity"/>
    <property type="evidence" value="ECO:0007669"/>
    <property type="project" value="InterPro"/>
</dbReference>
<dbReference type="InterPro" id="IPR006119">
    <property type="entry name" value="Resolv_N"/>
</dbReference>